<dbReference type="EMBL" id="JAIWYP010000003">
    <property type="protein sequence ID" value="KAH3855932.1"/>
    <property type="molecule type" value="Genomic_DNA"/>
</dbReference>
<feature type="region of interest" description="Disordered" evidence="1">
    <location>
        <begin position="37"/>
        <end position="74"/>
    </location>
</feature>
<accession>A0A9D4R6S1</accession>
<evidence type="ECO:0000256" key="1">
    <source>
        <dbReference type="SAM" id="MobiDB-lite"/>
    </source>
</evidence>
<organism evidence="2 3">
    <name type="scientific">Dreissena polymorpha</name>
    <name type="common">Zebra mussel</name>
    <name type="synonym">Mytilus polymorpha</name>
    <dbReference type="NCBI Taxonomy" id="45954"/>
    <lineage>
        <taxon>Eukaryota</taxon>
        <taxon>Metazoa</taxon>
        <taxon>Spiralia</taxon>
        <taxon>Lophotrochozoa</taxon>
        <taxon>Mollusca</taxon>
        <taxon>Bivalvia</taxon>
        <taxon>Autobranchia</taxon>
        <taxon>Heteroconchia</taxon>
        <taxon>Euheterodonta</taxon>
        <taxon>Imparidentia</taxon>
        <taxon>Neoheterodontei</taxon>
        <taxon>Myida</taxon>
        <taxon>Dreissenoidea</taxon>
        <taxon>Dreissenidae</taxon>
        <taxon>Dreissena</taxon>
    </lineage>
</organism>
<name>A0A9D4R6S1_DREPO</name>
<dbReference type="AlphaFoldDB" id="A0A9D4R6S1"/>
<dbReference type="Proteomes" id="UP000828390">
    <property type="component" value="Unassembled WGS sequence"/>
</dbReference>
<proteinExistence type="predicted"/>
<keyword evidence="3" id="KW-1185">Reference proteome</keyword>
<reference evidence="2" key="1">
    <citation type="journal article" date="2019" name="bioRxiv">
        <title>The Genome of the Zebra Mussel, Dreissena polymorpha: A Resource for Invasive Species Research.</title>
        <authorList>
            <person name="McCartney M.A."/>
            <person name="Auch B."/>
            <person name="Kono T."/>
            <person name="Mallez S."/>
            <person name="Zhang Y."/>
            <person name="Obille A."/>
            <person name="Becker A."/>
            <person name="Abrahante J.E."/>
            <person name="Garbe J."/>
            <person name="Badalamenti J.P."/>
            <person name="Herman A."/>
            <person name="Mangelson H."/>
            <person name="Liachko I."/>
            <person name="Sullivan S."/>
            <person name="Sone E.D."/>
            <person name="Koren S."/>
            <person name="Silverstein K.A.T."/>
            <person name="Beckman K.B."/>
            <person name="Gohl D.M."/>
        </authorList>
    </citation>
    <scope>NUCLEOTIDE SEQUENCE</scope>
    <source>
        <strain evidence="2">Duluth1</strain>
        <tissue evidence="2">Whole animal</tissue>
    </source>
</reference>
<evidence type="ECO:0000313" key="3">
    <source>
        <dbReference type="Proteomes" id="UP000828390"/>
    </source>
</evidence>
<comment type="caution">
    <text evidence="2">The sequence shown here is derived from an EMBL/GenBank/DDBJ whole genome shotgun (WGS) entry which is preliminary data.</text>
</comment>
<evidence type="ECO:0000313" key="2">
    <source>
        <dbReference type="EMBL" id="KAH3855932.1"/>
    </source>
</evidence>
<protein>
    <submittedName>
        <fullName evidence="2">Uncharacterized protein</fullName>
    </submittedName>
</protein>
<reference evidence="2" key="2">
    <citation type="submission" date="2020-11" db="EMBL/GenBank/DDBJ databases">
        <authorList>
            <person name="McCartney M.A."/>
            <person name="Auch B."/>
            <person name="Kono T."/>
            <person name="Mallez S."/>
            <person name="Becker A."/>
            <person name="Gohl D.M."/>
            <person name="Silverstein K.A.T."/>
            <person name="Koren S."/>
            <person name="Bechman K.B."/>
            <person name="Herman A."/>
            <person name="Abrahante J.E."/>
            <person name="Garbe J."/>
        </authorList>
    </citation>
    <scope>NUCLEOTIDE SEQUENCE</scope>
    <source>
        <strain evidence="2">Duluth1</strain>
        <tissue evidence="2">Whole animal</tissue>
    </source>
</reference>
<feature type="compositionally biased region" description="Basic and acidic residues" evidence="1">
    <location>
        <begin position="58"/>
        <end position="74"/>
    </location>
</feature>
<gene>
    <name evidence="2" type="ORF">DPMN_098507</name>
</gene>
<sequence length="74" mass="8231">MFTHKQSSIEHSTHVMVSAFTKDINILKDHGVSLDNIPKPLASSDVTPDGPVVSPETLSDHSQREIKKLSDYWS</sequence>